<dbReference type="AlphaFoldDB" id="X1MH87"/>
<evidence type="ECO:0000313" key="1">
    <source>
        <dbReference type="EMBL" id="GAI17446.1"/>
    </source>
</evidence>
<gene>
    <name evidence="1" type="ORF">S06H3_14038</name>
</gene>
<dbReference type="EMBL" id="BARV01006861">
    <property type="protein sequence ID" value="GAI17446.1"/>
    <property type="molecule type" value="Genomic_DNA"/>
</dbReference>
<protein>
    <submittedName>
        <fullName evidence="1">Uncharacterized protein</fullName>
    </submittedName>
</protein>
<name>X1MH87_9ZZZZ</name>
<organism evidence="1">
    <name type="scientific">marine sediment metagenome</name>
    <dbReference type="NCBI Taxonomy" id="412755"/>
    <lineage>
        <taxon>unclassified sequences</taxon>
        <taxon>metagenomes</taxon>
        <taxon>ecological metagenomes</taxon>
    </lineage>
</organism>
<accession>X1MH87</accession>
<feature type="non-terminal residue" evidence="1">
    <location>
        <position position="1"/>
    </location>
</feature>
<sequence>VNQRISRLLGSAQLEAKYHNAKNVWQNLEYFVKQR</sequence>
<proteinExistence type="predicted"/>
<comment type="caution">
    <text evidence="1">The sequence shown here is derived from an EMBL/GenBank/DDBJ whole genome shotgun (WGS) entry which is preliminary data.</text>
</comment>
<reference evidence="1" key="1">
    <citation type="journal article" date="2014" name="Front. Microbiol.">
        <title>High frequency of phylogenetically diverse reductive dehalogenase-homologous genes in deep subseafloor sedimentary metagenomes.</title>
        <authorList>
            <person name="Kawai M."/>
            <person name="Futagami T."/>
            <person name="Toyoda A."/>
            <person name="Takaki Y."/>
            <person name="Nishi S."/>
            <person name="Hori S."/>
            <person name="Arai W."/>
            <person name="Tsubouchi T."/>
            <person name="Morono Y."/>
            <person name="Uchiyama I."/>
            <person name="Ito T."/>
            <person name="Fujiyama A."/>
            <person name="Inagaki F."/>
            <person name="Takami H."/>
        </authorList>
    </citation>
    <scope>NUCLEOTIDE SEQUENCE</scope>
    <source>
        <strain evidence="1">Expedition CK06-06</strain>
    </source>
</reference>